<dbReference type="Pfam" id="PF13855">
    <property type="entry name" value="LRR_8"/>
    <property type="match status" value="5"/>
</dbReference>
<dbReference type="AlphaFoldDB" id="A0A3Q3BIQ3"/>
<evidence type="ECO:0000256" key="10">
    <source>
        <dbReference type="ARBA" id="ARBA00023136"/>
    </source>
</evidence>
<dbReference type="Gene3D" id="3.40.50.10140">
    <property type="entry name" value="Toll/interleukin-1 receptor homology (TIR) domain"/>
    <property type="match status" value="1"/>
</dbReference>
<dbReference type="SMART" id="SM00365">
    <property type="entry name" value="LRR_SD22"/>
    <property type="match status" value="5"/>
</dbReference>
<evidence type="ECO:0000256" key="4">
    <source>
        <dbReference type="ARBA" id="ARBA00022614"/>
    </source>
</evidence>
<keyword evidence="17" id="KW-1185">Reference proteome</keyword>
<dbReference type="GO" id="GO:0002224">
    <property type="term" value="P:toll-like receptor signaling pathway"/>
    <property type="evidence" value="ECO:0007669"/>
    <property type="project" value="TreeGrafter"/>
</dbReference>
<dbReference type="InterPro" id="IPR001611">
    <property type="entry name" value="Leu-rich_rpt"/>
</dbReference>
<dbReference type="PANTHER" id="PTHR24365">
    <property type="entry name" value="TOLL-LIKE RECEPTOR"/>
    <property type="match status" value="1"/>
</dbReference>
<evidence type="ECO:0000256" key="9">
    <source>
        <dbReference type="ARBA" id="ARBA00022989"/>
    </source>
</evidence>
<evidence type="ECO:0000256" key="3">
    <source>
        <dbReference type="ARBA" id="ARBA00022588"/>
    </source>
</evidence>
<dbReference type="PROSITE" id="PS50104">
    <property type="entry name" value="TIR"/>
    <property type="match status" value="1"/>
</dbReference>
<dbReference type="SMART" id="SM00255">
    <property type="entry name" value="TIR"/>
    <property type="match status" value="1"/>
</dbReference>
<keyword evidence="4" id="KW-0433">Leucine-rich repeat</keyword>
<feature type="transmembrane region" description="Helical" evidence="14">
    <location>
        <begin position="12"/>
        <end position="30"/>
    </location>
</feature>
<dbReference type="GO" id="GO:0038023">
    <property type="term" value="F:signaling receptor activity"/>
    <property type="evidence" value="ECO:0007669"/>
    <property type="project" value="TreeGrafter"/>
</dbReference>
<dbReference type="PROSITE" id="PS51450">
    <property type="entry name" value="LRR"/>
    <property type="match status" value="2"/>
</dbReference>
<dbReference type="InterPro" id="IPR032675">
    <property type="entry name" value="LRR_dom_sf"/>
</dbReference>
<evidence type="ECO:0000259" key="15">
    <source>
        <dbReference type="PROSITE" id="PS50104"/>
    </source>
</evidence>
<dbReference type="SUPFAM" id="SSF52058">
    <property type="entry name" value="L domain-like"/>
    <property type="match status" value="2"/>
</dbReference>
<evidence type="ECO:0000256" key="1">
    <source>
        <dbReference type="ARBA" id="ARBA00004479"/>
    </source>
</evidence>
<keyword evidence="11" id="KW-0675">Receptor</keyword>
<name>A0A3Q3BIQ3_KRYMA</name>
<keyword evidence="9 14" id="KW-1133">Transmembrane helix</keyword>
<dbReference type="PANTHER" id="PTHR24365:SF522">
    <property type="entry name" value="LOW QUALITY PROTEIN: TOLL-LIKE RECEPTOR 13-RELATED"/>
    <property type="match status" value="1"/>
</dbReference>
<protein>
    <submittedName>
        <fullName evidence="16">Toll-like receptor 13</fullName>
    </submittedName>
</protein>
<sequence length="955" mass="110789">MAARGSLSSHFIFKLFLFLLHFTHSLTYFLKGCNIDYQEILSADVSLNCADRKLTTVPDDIPQNAGSVQLNDNLLKEINKEDFSRLLKLKILNLKSNQIVYVEDESFFRLVSLKTLIMKNNGLTNLTSDMFKGLSNLTVLDLNNNNIQFIPKSAFHFLISLQTLDLGFNALQQVTDIEPILQLSKLQILQLELISFSTFDTKDLHLNRSSSLKELHISSDKLKRFSITTPIFPFLKTLELSILCHDFTWDIPDKTLLRNITQVYLSGSALSFKGTQKILQSLDSLTHLKLNLLKDWFEKVLSTVCKIPTLRKLDLSDNIIHNLTFKLASCSQLTEIDLSSSVVTDLPKGSIQSMKQLQSLNVSYNKLIKVPYDIRSLTSLEILNMDYNSVFELNCEDFKDTVHLRTLSLKSNRIVSMSRCVLEHLTDLKFLDLGHNQIQYYEDIFEIALHKLEFLDLSYNPIAYYETEEFQALWSLKYMIVGTFFTAQAKQKTFQGSNNLEDVFISHEHEYEPNFRGLKHVETLTIYLYCNDDFKVPPGTNYEDSIHFKSLKTLTVICRGDRQGFPYIIPQIMLEGMEHLEMFKAVNVYNEAPGRGTFYFYPHLKSLTISKTDLTDLDPEMFLAIPKLQSLDLSESNIKSLDFLLQANLNALRYLKLTDNEINVINETVFQFLPSLTYLDLSNNQFSCECSNAGFIQWIKNNKQTQVVNAHQYECFLPVDRQGTLLLDFDVQSCWNDGSFFYFISSTCLVVLTLLTSFIYHFLRWQLAYTFHLFLAFVYDSRRRKKGDPHQFDAFVSYNVHDEDWVYREMLPVLEGEQGWRLCLHHRDFQPGKPIMENITDAIYGSRKTICVISRHYLQSEWCSREIQMASFRLFDEQKDVLILLFLEDIPSRHLSPYYRMRKLVKKRTYLSWPQAAQHPGVFWQNVQRALQTGDTEDTDLLTGPFDGLKQDMSQ</sequence>
<dbReference type="GO" id="GO:0006954">
    <property type="term" value="P:inflammatory response"/>
    <property type="evidence" value="ECO:0007669"/>
    <property type="project" value="UniProtKB-KW"/>
</dbReference>
<dbReference type="Ensembl" id="ENSKMAT00000030098.1">
    <property type="protein sequence ID" value="ENSKMAP00000029730.1"/>
    <property type="gene ID" value="ENSKMAG00000021987.1"/>
</dbReference>
<dbReference type="InterPro" id="IPR000157">
    <property type="entry name" value="TIR_dom"/>
</dbReference>
<evidence type="ECO:0000256" key="5">
    <source>
        <dbReference type="ARBA" id="ARBA00022692"/>
    </source>
</evidence>
<keyword evidence="7" id="KW-0677">Repeat</keyword>
<dbReference type="InterPro" id="IPR003591">
    <property type="entry name" value="Leu-rich_rpt_typical-subtyp"/>
</dbReference>
<reference evidence="16" key="2">
    <citation type="submission" date="2025-09" db="UniProtKB">
        <authorList>
            <consortium name="Ensembl"/>
        </authorList>
    </citation>
    <scope>IDENTIFICATION</scope>
</reference>
<evidence type="ECO:0000256" key="13">
    <source>
        <dbReference type="ARBA" id="ARBA00023198"/>
    </source>
</evidence>
<feature type="transmembrane region" description="Helical" evidence="14">
    <location>
        <begin position="740"/>
        <end position="763"/>
    </location>
</feature>
<evidence type="ECO:0000313" key="16">
    <source>
        <dbReference type="Ensembl" id="ENSKMAP00000029730.1"/>
    </source>
</evidence>
<evidence type="ECO:0000256" key="14">
    <source>
        <dbReference type="SAM" id="Phobius"/>
    </source>
</evidence>
<dbReference type="Proteomes" id="UP000264800">
    <property type="component" value="Unplaced"/>
</dbReference>
<dbReference type="Pfam" id="PF01582">
    <property type="entry name" value="TIR"/>
    <property type="match status" value="1"/>
</dbReference>
<comment type="similarity">
    <text evidence="2">Belongs to the Toll-like receptor family.</text>
</comment>
<feature type="domain" description="TIR" evidence="15">
    <location>
        <begin position="790"/>
        <end position="931"/>
    </location>
</feature>
<keyword evidence="12" id="KW-0325">Glycoprotein</keyword>
<comment type="subcellular location">
    <subcellularLocation>
        <location evidence="1">Membrane</location>
        <topology evidence="1">Single-pass type I membrane protein</topology>
    </subcellularLocation>
</comment>
<keyword evidence="13" id="KW-0395">Inflammatory response</keyword>
<keyword evidence="10 14" id="KW-0472">Membrane</keyword>
<keyword evidence="3" id="KW-0399">Innate immunity</keyword>
<keyword evidence="8" id="KW-0391">Immunity</keyword>
<dbReference type="FunFam" id="3.80.10.10:FF:001164">
    <property type="entry name" value="GH01279p"/>
    <property type="match status" value="1"/>
</dbReference>
<dbReference type="FunFam" id="3.40.50.10140:FF:000001">
    <property type="entry name" value="Toll-like receptor 2"/>
    <property type="match status" value="1"/>
</dbReference>
<evidence type="ECO:0000256" key="8">
    <source>
        <dbReference type="ARBA" id="ARBA00022859"/>
    </source>
</evidence>
<evidence type="ECO:0000256" key="11">
    <source>
        <dbReference type="ARBA" id="ARBA00023170"/>
    </source>
</evidence>
<evidence type="ECO:0000256" key="6">
    <source>
        <dbReference type="ARBA" id="ARBA00022729"/>
    </source>
</evidence>
<keyword evidence="6" id="KW-0732">Signal</keyword>
<evidence type="ECO:0000256" key="12">
    <source>
        <dbReference type="ARBA" id="ARBA00023180"/>
    </source>
</evidence>
<dbReference type="STRING" id="37003.ENSKMAP00000029730"/>
<evidence type="ECO:0000256" key="7">
    <source>
        <dbReference type="ARBA" id="ARBA00022737"/>
    </source>
</evidence>
<dbReference type="GO" id="GO:0005886">
    <property type="term" value="C:plasma membrane"/>
    <property type="evidence" value="ECO:0007669"/>
    <property type="project" value="TreeGrafter"/>
</dbReference>
<evidence type="ECO:0000256" key="2">
    <source>
        <dbReference type="ARBA" id="ARBA00009634"/>
    </source>
</evidence>
<organism evidence="16 17">
    <name type="scientific">Kryptolebias marmoratus</name>
    <name type="common">Mangrove killifish</name>
    <name type="synonym">Rivulus marmoratus</name>
    <dbReference type="NCBI Taxonomy" id="37003"/>
    <lineage>
        <taxon>Eukaryota</taxon>
        <taxon>Metazoa</taxon>
        <taxon>Chordata</taxon>
        <taxon>Craniata</taxon>
        <taxon>Vertebrata</taxon>
        <taxon>Euteleostomi</taxon>
        <taxon>Actinopterygii</taxon>
        <taxon>Neopterygii</taxon>
        <taxon>Teleostei</taxon>
        <taxon>Neoteleostei</taxon>
        <taxon>Acanthomorphata</taxon>
        <taxon>Ovalentaria</taxon>
        <taxon>Atherinomorphae</taxon>
        <taxon>Cyprinodontiformes</taxon>
        <taxon>Rivulidae</taxon>
        <taxon>Kryptolebias</taxon>
    </lineage>
</organism>
<keyword evidence="5 14" id="KW-0812">Transmembrane</keyword>
<evidence type="ECO:0000313" key="17">
    <source>
        <dbReference type="Proteomes" id="UP000264800"/>
    </source>
</evidence>
<dbReference type="SMART" id="SM00369">
    <property type="entry name" value="LRR_TYP"/>
    <property type="match status" value="12"/>
</dbReference>
<dbReference type="GO" id="GO:0045087">
    <property type="term" value="P:innate immune response"/>
    <property type="evidence" value="ECO:0007669"/>
    <property type="project" value="UniProtKB-KW"/>
</dbReference>
<accession>A0A3Q3BIQ3</accession>
<dbReference type="GeneTree" id="ENSGT00940000163999"/>
<dbReference type="Gene3D" id="3.80.10.10">
    <property type="entry name" value="Ribonuclease Inhibitor"/>
    <property type="match status" value="3"/>
</dbReference>
<dbReference type="InterPro" id="IPR035897">
    <property type="entry name" value="Toll_tir_struct_dom_sf"/>
</dbReference>
<proteinExistence type="inferred from homology"/>
<reference evidence="16" key="1">
    <citation type="submission" date="2025-08" db="UniProtKB">
        <authorList>
            <consortium name="Ensembl"/>
        </authorList>
    </citation>
    <scope>IDENTIFICATION</scope>
</reference>
<dbReference type="SUPFAM" id="SSF52200">
    <property type="entry name" value="Toll/Interleukin receptor TIR domain"/>
    <property type="match status" value="1"/>
</dbReference>